<accession>A0A7N0SYZ6</accession>
<keyword evidence="8" id="KW-1185">Reference proteome</keyword>
<dbReference type="Gramene" id="Kaladp0015s0024.2.v1.1">
    <property type="protein sequence ID" value="Kaladp0015s0024.2.v1.1"/>
    <property type="gene ID" value="Kaladp0015s0024.v1.1"/>
</dbReference>
<keyword evidence="4 6" id="KW-1133">Transmembrane helix</keyword>
<dbReference type="Pfam" id="PF03311">
    <property type="entry name" value="Cornichon"/>
    <property type="match status" value="1"/>
</dbReference>
<evidence type="ECO:0000313" key="8">
    <source>
        <dbReference type="Proteomes" id="UP000594263"/>
    </source>
</evidence>
<evidence type="ECO:0000256" key="2">
    <source>
        <dbReference type="ARBA" id="ARBA00010095"/>
    </source>
</evidence>
<feature type="transmembrane region" description="Helical" evidence="6">
    <location>
        <begin position="12"/>
        <end position="33"/>
    </location>
</feature>
<reference evidence="7" key="1">
    <citation type="submission" date="2021-01" db="UniProtKB">
        <authorList>
            <consortium name="EnsemblPlants"/>
        </authorList>
    </citation>
    <scope>IDENTIFICATION</scope>
</reference>
<feature type="transmembrane region" description="Helical" evidence="6">
    <location>
        <begin position="65"/>
        <end position="84"/>
    </location>
</feature>
<evidence type="ECO:0000256" key="6">
    <source>
        <dbReference type="SAM" id="Phobius"/>
    </source>
</evidence>
<keyword evidence="5 6" id="KW-0472">Membrane</keyword>
<evidence type="ECO:0000256" key="3">
    <source>
        <dbReference type="ARBA" id="ARBA00022692"/>
    </source>
</evidence>
<evidence type="ECO:0000256" key="1">
    <source>
        <dbReference type="ARBA" id="ARBA00004141"/>
    </source>
</evidence>
<dbReference type="PANTHER" id="PTHR12290">
    <property type="entry name" value="CORNICHON-RELATED"/>
    <property type="match status" value="1"/>
</dbReference>
<dbReference type="InterPro" id="IPR003377">
    <property type="entry name" value="Cornichon"/>
</dbReference>
<evidence type="ECO:0000256" key="4">
    <source>
        <dbReference type="ARBA" id="ARBA00022989"/>
    </source>
</evidence>
<dbReference type="GO" id="GO:0016192">
    <property type="term" value="P:vesicle-mediated transport"/>
    <property type="evidence" value="ECO:0007669"/>
    <property type="project" value="InterPro"/>
</dbReference>
<comment type="similarity">
    <text evidence="2">Belongs to the cornichon family.</text>
</comment>
<evidence type="ECO:0000313" key="7">
    <source>
        <dbReference type="EnsemblPlants" id="Kaladp0015s0024.2.v1.1"/>
    </source>
</evidence>
<dbReference type="AlphaFoldDB" id="A0A7N0SYZ6"/>
<evidence type="ECO:0000256" key="5">
    <source>
        <dbReference type="ARBA" id="ARBA00023136"/>
    </source>
</evidence>
<dbReference type="Proteomes" id="UP000594263">
    <property type="component" value="Unplaced"/>
</dbReference>
<dbReference type="SMART" id="SM01398">
    <property type="entry name" value="Cornichon"/>
    <property type="match status" value="1"/>
</dbReference>
<protein>
    <submittedName>
        <fullName evidence="7">Uncharacterized protein</fullName>
    </submittedName>
</protein>
<comment type="subcellular location">
    <subcellularLocation>
        <location evidence="1">Membrane</location>
        <topology evidence="1">Multi-pass membrane protein</topology>
    </subcellularLocation>
</comment>
<sequence length="88" mass="10502">MAHLLLRIHSPHRAYCLPGHWFMSLLGIPYLLYNARLYSRREHLLDVTEIFNTLNLEKKKRLFKLGYVIMLLCLSLFWLLLSALDDEE</sequence>
<organism evidence="7 8">
    <name type="scientific">Kalanchoe fedtschenkoi</name>
    <name type="common">Lavender scallops</name>
    <name type="synonym">South American air plant</name>
    <dbReference type="NCBI Taxonomy" id="63787"/>
    <lineage>
        <taxon>Eukaryota</taxon>
        <taxon>Viridiplantae</taxon>
        <taxon>Streptophyta</taxon>
        <taxon>Embryophyta</taxon>
        <taxon>Tracheophyta</taxon>
        <taxon>Spermatophyta</taxon>
        <taxon>Magnoliopsida</taxon>
        <taxon>eudicotyledons</taxon>
        <taxon>Gunneridae</taxon>
        <taxon>Pentapetalae</taxon>
        <taxon>Saxifragales</taxon>
        <taxon>Crassulaceae</taxon>
        <taxon>Kalanchoe</taxon>
    </lineage>
</organism>
<name>A0A7N0SYZ6_KALFE</name>
<proteinExistence type="inferred from homology"/>
<dbReference type="GO" id="GO:0016020">
    <property type="term" value="C:membrane"/>
    <property type="evidence" value="ECO:0007669"/>
    <property type="project" value="UniProtKB-SubCell"/>
</dbReference>
<keyword evidence="3 6" id="KW-0812">Transmembrane</keyword>
<dbReference type="EnsemblPlants" id="Kaladp0015s0024.2.v1.1">
    <property type="protein sequence ID" value="Kaladp0015s0024.2.v1.1"/>
    <property type="gene ID" value="Kaladp0015s0024.v1.1"/>
</dbReference>